<proteinExistence type="predicted"/>
<accession>A0A1I2TMM9</accession>
<gene>
    <name evidence="1" type="ORF">SAMN05660282_01482</name>
</gene>
<protein>
    <submittedName>
        <fullName evidence="1">Uncharacterized protein</fullName>
    </submittedName>
</protein>
<dbReference type="Proteomes" id="UP000199065">
    <property type="component" value="Unassembled WGS sequence"/>
</dbReference>
<sequence length="49" mass="5331">MGLILMSFIKDQGSAPRARVNPRSLPFMRKALTLGVSEARLVMGIKGSE</sequence>
<name>A0A1I2TMM9_9CORY</name>
<keyword evidence="2" id="KW-1185">Reference proteome</keyword>
<evidence type="ECO:0000313" key="2">
    <source>
        <dbReference type="Proteomes" id="UP000199065"/>
    </source>
</evidence>
<dbReference type="AlphaFoldDB" id="A0A1I2TMM9"/>
<dbReference type="EMBL" id="FOPJ01000008">
    <property type="protein sequence ID" value="SFG63716.1"/>
    <property type="molecule type" value="Genomic_DNA"/>
</dbReference>
<organism evidence="1 2">
    <name type="scientific">Corynebacterium spheniscorum</name>
    <dbReference type="NCBI Taxonomy" id="185761"/>
    <lineage>
        <taxon>Bacteria</taxon>
        <taxon>Bacillati</taxon>
        <taxon>Actinomycetota</taxon>
        <taxon>Actinomycetes</taxon>
        <taxon>Mycobacteriales</taxon>
        <taxon>Corynebacteriaceae</taxon>
        <taxon>Corynebacterium</taxon>
    </lineage>
</organism>
<evidence type="ECO:0000313" key="1">
    <source>
        <dbReference type="EMBL" id="SFG63716.1"/>
    </source>
</evidence>
<reference evidence="1 2" key="1">
    <citation type="submission" date="2016-10" db="EMBL/GenBank/DDBJ databases">
        <authorList>
            <person name="de Groot N.N."/>
        </authorList>
    </citation>
    <scope>NUCLEOTIDE SEQUENCE [LARGE SCALE GENOMIC DNA]</scope>
    <source>
        <strain>J11</strain>
        <strain evidence="2">PG 39</strain>
    </source>
</reference>